<evidence type="ECO:0000313" key="2">
    <source>
        <dbReference type="Proteomes" id="UP000060487"/>
    </source>
</evidence>
<comment type="caution">
    <text evidence="1">The sequence shown here is derived from an EMBL/GenBank/DDBJ whole genome shotgun (WGS) entry which is preliminary data.</text>
</comment>
<name>A0ABR5SBA0_9BACT</name>
<accession>A0ABR5SBA0</accession>
<evidence type="ECO:0008006" key="3">
    <source>
        <dbReference type="Google" id="ProtNLM"/>
    </source>
</evidence>
<reference evidence="1 2" key="1">
    <citation type="submission" date="2015-11" db="EMBL/GenBank/DDBJ databases">
        <authorList>
            <person name="Lin W."/>
        </authorList>
    </citation>
    <scope>NUCLEOTIDE SEQUENCE [LARGE SCALE GENOMIC DNA]</scope>
    <source>
        <strain evidence="1 2">HCH-1</strain>
    </source>
</reference>
<dbReference type="RefSeq" id="WP_085053689.1">
    <property type="nucleotide sequence ID" value="NZ_LNQR01000124.1"/>
</dbReference>
<sequence length="598" mass="69447">MRLRLLIVLAVGLFIIFGGTGFAQENIKQWNCFQKVHEKALTTAIALTPTRLRYALIPFYDSMVDELYKTEYKPTAYQDKKVFDNLYEAAVFEAHKRNDLKKDYFSRLMTDLSMYIVQKYYPGRIGGFCEEWTYLRYAPVFYGGYDGGDKKPDFTRYAPVIYGGYEKKPPYSNFKNVFFSDNHTDTPIRYTGDMLWHYNKTVNEIVNLWISVWKDADRNAESVIETYTLVNPEDVSPFNQKEPKIYEMRDDFGLFIYEEKNKPETVPFSGYRAVYEMRDDEGMFVMWENSTLERPENYTEIYDIRNRQGFYFYRQRYKLIKPLRVFSSMLNATDYAFNALANKRYYESAAIFGTLIDRKNNDPDMYYGLGMALFNIDDYINSLINFSKAGDHKESLYYVGLINESLARKAASFDAKVSLLADSARAYEKYGILKNIPEAVEKGKSVNVQALRQYTKEIAAVISKIMELNSKHNLQDAGIYIELADKLNKEYVKLSNLSGDLNDKYLGTYIQTNFDDVLDIMEICYKDSLDRATTSEDLQAHQDELLKAVKELREGEGMSCKVQCDNNYAACGQRCQSAQCPDICKEVFNRCTSECKKL</sequence>
<proteinExistence type="predicted"/>
<organism evidence="1 2">
    <name type="scientific">Candidatus Magnetominusculus xianensis</name>
    <dbReference type="NCBI Taxonomy" id="1748249"/>
    <lineage>
        <taxon>Bacteria</taxon>
        <taxon>Pseudomonadati</taxon>
        <taxon>Nitrospirota</taxon>
        <taxon>Nitrospiria</taxon>
        <taxon>Nitrospirales</taxon>
        <taxon>Nitrospiraceae</taxon>
        <taxon>Candidatus Magnetominusculus</taxon>
    </lineage>
</organism>
<protein>
    <recommendedName>
        <fullName evidence="3">Secreted protein</fullName>
    </recommendedName>
</protein>
<dbReference type="EMBL" id="LNQR01000124">
    <property type="protein sequence ID" value="KWT76818.1"/>
    <property type="molecule type" value="Genomic_DNA"/>
</dbReference>
<keyword evidence="2" id="KW-1185">Reference proteome</keyword>
<evidence type="ECO:0000313" key="1">
    <source>
        <dbReference type="EMBL" id="KWT76818.1"/>
    </source>
</evidence>
<dbReference type="Gene3D" id="1.25.40.10">
    <property type="entry name" value="Tetratricopeptide repeat domain"/>
    <property type="match status" value="1"/>
</dbReference>
<gene>
    <name evidence="1" type="ORF">ASN18_3084</name>
</gene>
<dbReference type="InterPro" id="IPR011990">
    <property type="entry name" value="TPR-like_helical_dom_sf"/>
</dbReference>
<dbReference type="Proteomes" id="UP000060487">
    <property type="component" value="Unassembled WGS sequence"/>
</dbReference>